<protein>
    <submittedName>
        <fullName evidence="2">SFRICE_024367</fullName>
    </submittedName>
</protein>
<organism evidence="2">
    <name type="scientific">Spodoptera frugiperda</name>
    <name type="common">Fall armyworm</name>
    <dbReference type="NCBI Taxonomy" id="7108"/>
    <lineage>
        <taxon>Eukaryota</taxon>
        <taxon>Metazoa</taxon>
        <taxon>Ecdysozoa</taxon>
        <taxon>Arthropoda</taxon>
        <taxon>Hexapoda</taxon>
        <taxon>Insecta</taxon>
        <taxon>Pterygota</taxon>
        <taxon>Neoptera</taxon>
        <taxon>Endopterygota</taxon>
        <taxon>Lepidoptera</taxon>
        <taxon>Glossata</taxon>
        <taxon>Ditrysia</taxon>
        <taxon>Noctuoidea</taxon>
        <taxon>Noctuidae</taxon>
        <taxon>Amphipyrinae</taxon>
        <taxon>Spodoptera</taxon>
    </lineage>
</organism>
<dbReference type="AlphaFoldDB" id="A0A2H1WVU1"/>
<sequence length="217" mass="23931">MTWRTAIEFTLIFQLPVLLTSPALGEARGSVRLLLTKNHLVPTPAFRAGATVNPLEATRFLSPKGKAEVHIAAHSVLLRNRSNRKKPSIILLDLGIEPETPSSRTCDHSVNEAVFRVIFSCIVGVFTNIQVHMHMTPRPETTTCGTHKELLRAGIQPATHCAAAGYPTTATTVQSSIIFCRLHQIKIYVMSLLPYTGHNSRLRASTEKFSKKPTKAQ</sequence>
<proteinExistence type="predicted"/>
<reference evidence="2" key="1">
    <citation type="submission" date="2016-07" db="EMBL/GenBank/DDBJ databases">
        <authorList>
            <person name="Bretaudeau A."/>
        </authorList>
    </citation>
    <scope>NUCLEOTIDE SEQUENCE</scope>
    <source>
        <strain evidence="2">Rice</strain>
        <tissue evidence="2">Whole body</tissue>
    </source>
</reference>
<gene>
    <name evidence="2" type="ORF">SFRICE_024367</name>
</gene>
<keyword evidence="1" id="KW-0732">Signal</keyword>
<feature type="chain" id="PRO_5013910580" evidence="1">
    <location>
        <begin position="28"/>
        <end position="217"/>
    </location>
</feature>
<feature type="signal peptide" evidence="1">
    <location>
        <begin position="1"/>
        <end position="27"/>
    </location>
</feature>
<evidence type="ECO:0000256" key="1">
    <source>
        <dbReference type="SAM" id="SignalP"/>
    </source>
</evidence>
<accession>A0A2H1WVU1</accession>
<name>A0A2H1WVU1_SPOFR</name>
<dbReference type="EMBL" id="ODYU01011446">
    <property type="protein sequence ID" value="SOQ57185.1"/>
    <property type="molecule type" value="Genomic_DNA"/>
</dbReference>
<evidence type="ECO:0000313" key="2">
    <source>
        <dbReference type="EMBL" id="SOQ57185.1"/>
    </source>
</evidence>